<evidence type="ECO:0000313" key="4">
    <source>
        <dbReference type="Proteomes" id="UP000077248"/>
    </source>
</evidence>
<evidence type="ECO:0000256" key="1">
    <source>
        <dbReference type="SAM" id="MobiDB-lite"/>
    </source>
</evidence>
<dbReference type="Proteomes" id="UP000291422">
    <property type="component" value="Unassembled WGS sequence"/>
</dbReference>
<reference evidence="2 4" key="1">
    <citation type="submission" date="2016-05" db="EMBL/GenBank/DDBJ databases">
        <title>Comparative analysis of secretome profiles of manganese(II)-oxidizing ascomycete fungi.</title>
        <authorList>
            <consortium name="DOE Joint Genome Institute"/>
            <person name="Zeiner C.A."/>
            <person name="Purvine S.O."/>
            <person name="Zink E.M."/>
            <person name="Wu S."/>
            <person name="Pasa-Tolic L."/>
            <person name="Chaput D.L."/>
            <person name="Haridas S."/>
            <person name="Grigoriev I.V."/>
            <person name="Santelli C.M."/>
            <person name="Hansel C.M."/>
        </authorList>
    </citation>
    <scope>NUCLEOTIDE SEQUENCE [LARGE SCALE GENOMIC DNA]</scope>
    <source>
        <strain evidence="2 4">SRC1lrK2f</strain>
    </source>
</reference>
<gene>
    <name evidence="3" type="ORF">AA0117_g6525</name>
    <name evidence="2" type="ORF">CC77DRAFT_1061580</name>
</gene>
<name>A0A177DL59_ALTAL</name>
<reference evidence="5" key="2">
    <citation type="journal article" date="2019" name="bioRxiv">
        <title>Genomics, evolutionary history and diagnostics of the Alternaria alternata species group including apple and Asian pear pathotypes.</title>
        <authorList>
            <person name="Armitage A.D."/>
            <person name="Cockerton H.M."/>
            <person name="Sreenivasaprasad S."/>
            <person name="Woodhall J.W."/>
            <person name="Lane C.R."/>
            <person name="Harrison R.J."/>
            <person name="Clarkson J.P."/>
        </authorList>
    </citation>
    <scope>NUCLEOTIDE SEQUENCE [LARGE SCALE GENOMIC DNA]</scope>
    <source>
        <strain evidence="5">FERA 1177</strain>
    </source>
</reference>
<dbReference type="KEGG" id="aalt:CC77DRAFT_1061580"/>
<feature type="region of interest" description="Disordered" evidence="1">
    <location>
        <begin position="1"/>
        <end position="41"/>
    </location>
</feature>
<dbReference type="GeneID" id="29114042"/>
<feature type="compositionally biased region" description="Basic and acidic residues" evidence="1">
    <location>
        <begin position="188"/>
        <end position="219"/>
    </location>
</feature>
<accession>A0A177DL59</accession>
<evidence type="ECO:0000313" key="2">
    <source>
        <dbReference type="EMBL" id="OAG20107.1"/>
    </source>
</evidence>
<keyword evidence="4" id="KW-1185">Reference proteome</keyword>
<evidence type="ECO:0000313" key="5">
    <source>
        <dbReference type="Proteomes" id="UP000291422"/>
    </source>
</evidence>
<feature type="compositionally biased region" description="Polar residues" evidence="1">
    <location>
        <begin position="15"/>
        <end position="25"/>
    </location>
</feature>
<organism evidence="2 4">
    <name type="scientific">Alternaria alternata</name>
    <name type="common">Alternaria rot fungus</name>
    <name type="synonym">Torula alternata</name>
    <dbReference type="NCBI Taxonomy" id="5599"/>
    <lineage>
        <taxon>Eukaryota</taxon>
        <taxon>Fungi</taxon>
        <taxon>Dikarya</taxon>
        <taxon>Ascomycota</taxon>
        <taxon>Pezizomycotina</taxon>
        <taxon>Dothideomycetes</taxon>
        <taxon>Pleosporomycetidae</taxon>
        <taxon>Pleosporales</taxon>
        <taxon>Pleosporineae</taxon>
        <taxon>Pleosporaceae</taxon>
        <taxon>Alternaria</taxon>
        <taxon>Alternaria sect. Alternaria</taxon>
        <taxon>Alternaria alternata complex</taxon>
    </lineage>
</organism>
<protein>
    <submittedName>
        <fullName evidence="2">Uncharacterized protein</fullName>
    </submittedName>
</protein>
<feature type="region of interest" description="Disordered" evidence="1">
    <location>
        <begin position="148"/>
        <end position="227"/>
    </location>
</feature>
<proteinExistence type="predicted"/>
<evidence type="ECO:0000313" key="3">
    <source>
        <dbReference type="EMBL" id="RYN75307.1"/>
    </source>
</evidence>
<dbReference type="AlphaFoldDB" id="A0A177DL59"/>
<dbReference type="RefSeq" id="XP_018385528.1">
    <property type="nucleotide sequence ID" value="XM_018528448.1"/>
</dbReference>
<dbReference type="EMBL" id="KV441479">
    <property type="protein sequence ID" value="OAG20107.1"/>
    <property type="molecule type" value="Genomic_DNA"/>
</dbReference>
<reference evidence="3" key="3">
    <citation type="journal article" date="2019" name="J. ISSAAS">
        <title>Genomics, evolutionary history and diagnostics of the Alternaria alternata species group including apple and Asian pear pathotypes.</title>
        <authorList>
            <person name="Armitage A.D."/>
            <person name="Cockerton H.M."/>
            <person name="Sreenivasaprasad S."/>
            <person name="Woodhall J."/>
            <person name="Lane C."/>
            <person name="Harrison R.J."/>
            <person name="Clarkson J.P."/>
        </authorList>
    </citation>
    <scope>NUCLEOTIDE SEQUENCE</scope>
    <source>
        <strain evidence="3">FERA 1177</strain>
    </source>
</reference>
<dbReference type="Proteomes" id="UP000077248">
    <property type="component" value="Unassembled WGS sequence"/>
</dbReference>
<sequence length="227" mass="25365">MPNSPTPGLLDATASAFSPGQSTHPSPAPSERFSSPSTPLSAVDFQSQSQFQPQQYFGPQKHPGYQPFPIFNGYTQAYEYHATPPPYSTQTQGAASWHPQQDNHVSYTVNPNEPFADQFIELQGVRNGYVPGQNTWYHYGNGNYINNYNNDVPKKSTKKNKRKKNSRFNKVRDRAVEQMGESATQAEPKPKNETKKQKAEQQNEPKNKTKIKADVESEAKVTSIIGG</sequence>
<dbReference type="EMBL" id="PDXD01000015">
    <property type="protein sequence ID" value="RYN75307.1"/>
    <property type="molecule type" value="Genomic_DNA"/>
</dbReference>
<feature type="compositionally biased region" description="Basic residues" evidence="1">
    <location>
        <begin position="155"/>
        <end position="169"/>
    </location>
</feature>
<dbReference type="VEuPathDB" id="FungiDB:CC77DRAFT_1061580"/>